<evidence type="ECO:0000256" key="3">
    <source>
        <dbReference type="ARBA" id="ARBA00006271"/>
    </source>
</evidence>
<organism evidence="14 15">
    <name type="scientific">Elliptochloris bilobata</name>
    <dbReference type="NCBI Taxonomy" id="381761"/>
    <lineage>
        <taxon>Eukaryota</taxon>
        <taxon>Viridiplantae</taxon>
        <taxon>Chlorophyta</taxon>
        <taxon>core chlorophytes</taxon>
        <taxon>Trebouxiophyceae</taxon>
        <taxon>Trebouxiophyceae incertae sedis</taxon>
        <taxon>Elliptochloris clade</taxon>
        <taxon>Elliptochloris</taxon>
    </lineage>
</organism>
<dbReference type="FunFam" id="3.40.50.300:FF:001067">
    <property type="entry name" value="DNA mismatch repair protein MSH5"/>
    <property type="match status" value="1"/>
</dbReference>
<dbReference type="PANTHER" id="PTHR11361">
    <property type="entry name" value="DNA MISMATCH REPAIR PROTEIN MUTS FAMILY MEMBER"/>
    <property type="match status" value="1"/>
</dbReference>
<comment type="subcellular location">
    <subcellularLocation>
        <location evidence="2">Chromosome</location>
    </subcellularLocation>
    <subcellularLocation>
        <location evidence="1">Nucleus</location>
    </subcellularLocation>
</comment>
<evidence type="ECO:0000256" key="12">
    <source>
        <dbReference type="SAM" id="MobiDB-lite"/>
    </source>
</evidence>
<keyword evidence="7" id="KW-0238">DNA-binding</keyword>
<dbReference type="InterPro" id="IPR036187">
    <property type="entry name" value="DNA_mismatch_repair_MutS_sf"/>
</dbReference>
<dbReference type="GO" id="GO:0140664">
    <property type="term" value="F:ATP-dependent DNA damage sensor activity"/>
    <property type="evidence" value="ECO:0007669"/>
    <property type="project" value="InterPro"/>
</dbReference>
<keyword evidence="15" id="KW-1185">Reference proteome</keyword>
<dbReference type="SUPFAM" id="SSF48334">
    <property type="entry name" value="DNA repair protein MutS, domain III"/>
    <property type="match status" value="1"/>
</dbReference>
<dbReference type="GO" id="GO:0006298">
    <property type="term" value="P:mismatch repair"/>
    <property type="evidence" value="ECO:0007669"/>
    <property type="project" value="InterPro"/>
</dbReference>
<feature type="region of interest" description="Disordered" evidence="12">
    <location>
        <begin position="337"/>
        <end position="378"/>
    </location>
</feature>
<comment type="similarity">
    <text evidence="3">Belongs to the DNA mismatch repair MutS family.</text>
</comment>
<dbReference type="InterPro" id="IPR045076">
    <property type="entry name" value="MutS"/>
</dbReference>
<accession>A0AAW1QJ03</accession>
<keyword evidence="9" id="KW-0469">Meiosis</keyword>
<dbReference type="PROSITE" id="PS00486">
    <property type="entry name" value="DNA_MISMATCH_REPAIR_2"/>
    <property type="match status" value="1"/>
</dbReference>
<evidence type="ECO:0000256" key="9">
    <source>
        <dbReference type="ARBA" id="ARBA00023254"/>
    </source>
</evidence>
<name>A0AAW1QJ03_9CHLO</name>
<sequence length="872" mass="94073">MSQDASDENQRDTQTHMAVVLSKGNIGVAWYDSACGEMYVLQAQEETTGPFAFQLLHLAKLRAAPQVVYISARSDSALIDSLRDCSVQGIAAVCDVRLEKSRLFSYEAALRCLQLLNVTDMPRNLDGHEHTNWLNSVMSLSATQQVCAAGALLAILQRDDVLSESTAATSNSDDMDVDERHTKALLVASLAEVSLSGFLNVDAVSQTALSIFQEEQHPGKTMGIGSTKEGFSVFGVLDKCVTSMGRRLLRLWFMRPIVDLDALNDRQDAIQVLAGVPDTCKALRDILRHIKDVPKQLQRLQAQSVRGAKDFSVLTDSLAKLLLLRGALASAGLTAPARAGGQRNNASSMAEESYPAGNFANRASSSSPSVSQAAGRGRAAQPAQELGIVRRSLSRIGQAVQDCHGLVADIIDVNQEEGSLVAAGVSDRLDQLKAVYHALPGLLTRVVEAELARIPRALSHSLSQQTWTCVYVPQMGFAIRLEGGLLTADLEDVFSDFEVAFEGGDKGGTFYHSDRTRALNAQYGDMLHKILDLEASICNELLRRLAKHHTALVRAMAAAGEVDCLVAMAMAAHDYGWCRPELTTDNVLEISQGKHLLTELVTDTYIPNDTKMTAHQGRVQVITGPNFSGKSCYAKQVALIVFLAHVGSFVPARSARIGLTDRIFTRVACREAVTVPQSAFLIDLTQISSMLRHATCRSLCIIDEFGKGTLASDGIGLLCAALQHFADQRPAPPKVIACTHFSEILHGGHIRQSPQLALVTMDVLTEASAPEAAPDKGLIFLYRLVPGCAALSFGVHCARLAGLDPRVLQRAKQVMELRGAHKAVLPVPSPGQAAKEAWSQSLTTSLGALQLQDTSQLQAFVRSVLHDDPAAR</sequence>
<dbReference type="InterPro" id="IPR017261">
    <property type="entry name" value="DNA_mismatch_repair_MutS/MSH"/>
</dbReference>
<dbReference type="Gene3D" id="3.40.50.300">
    <property type="entry name" value="P-loop containing nucleotide triphosphate hydrolases"/>
    <property type="match status" value="1"/>
</dbReference>
<dbReference type="PIRSF" id="PIRSF037677">
    <property type="entry name" value="DNA_mis_repair_Msh6"/>
    <property type="match status" value="1"/>
</dbReference>
<dbReference type="SMART" id="SM00533">
    <property type="entry name" value="MUTSd"/>
    <property type="match status" value="1"/>
</dbReference>
<keyword evidence="5" id="KW-0547">Nucleotide-binding</keyword>
<dbReference type="CDD" id="cd03281">
    <property type="entry name" value="ABC_MSH5_euk"/>
    <property type="match status" value="1"/>
</dbReference>
<dbReference type="SMART" id="SM00534">
    <property type="entry name" value="MUTSac"/>
    <property type="match status" value="1"/>
</dbReference>
<dbReference type="GO" id="GO:0005524">
    <property type="term" value="F:ATP binding"/>
    <property type="evidence" value="ECO:0007669"/>
    <property type="project" value="UniProtKB-KW"/>
</dbReference>
<keyword evidence="6" id="KW-0067">ATP-binding</keyword>
<evidence type="ECO:0000256" key="6">
    <source>
        <dbReference type="ARBA" id="ARBA00022840"/>
    </source>
</evidence>
<comment type="caution">
    <text evidence="14">The sequence shown here is derived from an EMBL/GenBank/DDBJ whole genome shotgun (WGS) entry which is preliminary data.</text>
</comment>
<dbReference type="Proteomes" id="UP001445335">
    <property type="component" value="Unassembled WGS sequence"/>
</dbReference>
<dbReference type="InterPro" id="IPR000432">
    <property type="entry name" value="DNA_mismatch_repair_MutS_C"/>
</dbReference>
<dbReference type="PANTHER" id="PTHR11361:SF20">
    <property type="entry name" value="MUTS PROTEIN HOMOLOG 5"/>
    <property type="match status" value="1"/>
</dbReference>
<protein>
    <recommendedName>
        <fullName evidence="10">DNA mismatch repair protein MSH5</fullName>
    </recommendedName>
    <alternativeName>
        <fullName evidence="11">MutS protein homolog 5</fullName>
    </alternativeName>
</protein>
<dbReference type="Gene3D" id="1.10.1420.10">
    <property type="match status" value="3"/>
</dbReference>
<keyword evidence="8" id="KW-0539">Nucleus</keyword>
<evidence type="ECO:0000256" key="8">
    <source>
        <dbReference type="ARBA" id="ARBA00023242"/>
    </source>
</evidence>
<evidence type="ECO:0000259" key="13">
    <source>
        <dbReference type="PROSITE" id="PS00486"/>
    </source>
</evidence>
<dbReference type="GO" id="GO:0005694">
    <property type="term" value="C:chromosome"/>
    <property type="evidence" value="ECO:0007669"/>
    <property type="project" value="UniProtKB-SubCell"/>
</dbReference>
<dbReference type="GO" id="GO:0005634">
    <property type="term" value="C:nucleus"/>
    <property type="evidence" value="ECO:0007669"/>
    <property type="project" value="UniProtKB-SubCell"/>
</dbReference>
<dbReference type="InterPro" id="IPR027417">
    <property type="entry name" value="P-loop_NTPase"/>
</dbReference>
<evidence type="ECO:0000256" key="7">
    <source>
        <dbReference type="ARBA" id="ARBA00023125"/>
    </source>
</evidence>
<dbReference type="Pfam" id="PF05192">
    <property type="entry name" value="MutS_III"/>
    <property type="match status" value="1"/>
</dbReference>
<evidence type="ECO:0000256" key="5">
    <source>
        <dbReference type="ARBA" id="ARBA00022741"/>
    </source>
</evidence>
<evidence type="ECO:0000256" key="11">
    <source>
        <dbReference type="ARBA" id="ARBA00077470"/>
    </source>
</evidence>
<feature type="compositionally biased region" description="Low complexity" evidence="12">
    <location>
        <begin position="364"/>
        <end position="378"/>
    </location>
</feature>
<dbReference type="GO" id="GO:0051026">
    <property type="term" value="P:chiasma assembly"/>
    <property type="evidence" value="ECO:0007669"/>
    <property type="project" value="UniProtKB-ARBA"/>
</dbReference>
<feature type="domain" description="DNA mismatch repair proteins mutS family" evidence="13">
    <location>
        <begin position="698"/>
        <end position="714"/>
    </location>
</feature>
<gene>
    <name evidence="14" type="ORF">WJX81_003661</name>
</gene>
<dbReference type="EMBL" id="JALJOU010000102">
    <property type="protein sequence ID" value="KAK9821426.1"/>
    <property type="molecule type" value="Genomic_DNA"/>
</dbReference>
<evidence type="ECO:0000256" key="4">
    <source>
        <dbReference type="ARBA" id="ARBA00022454"/>
    </source>
</evidence>
<keyword evidence="4" id="KW-0158">Chromosome</keyword>
<dbReference type="AlphaFoldDB" id="A0AAW1QJ03"/>
<evidence type="ECO:0000313" key="14">
    <source>
        <dbReference type="EMBL" id="KAK9821426.1"/>
    </source>
</evidence>
<evidence type="ECO:0000256" key="2">
    <source>
        <dbReference type="ARBA" id="ARBA00004286"/>
    </source>
</evidence>
<dbReference type="Pfam" id="PF00488">
    <property type="entry name" value="MutS_V"/>
    <property type="match status" value="1"/>
</dbReference>
<proteinExistence type="inferred from homology"/>
<dbReference type="SUPFAM" id="SSF52540">
    <property type="entry name" value="P-loop containing nucleoside triphosphate hydrolases"/>
    <property type="match status" value="1"/>
</dbReference>
<evidence type="ECO:0000256" key="1">
    <source>
        <dbReference type="ARBA" id="ARBA00004123"/>
    </source>
</evidence>
<dbReference type="GO" id="GO:0030983">
    <property type="term" value="F:mismatched DNA binding"/>
    <property type="evidence" value="ECO:0007669"/>
    <property type="project" value="InterPro"/>
</dbReference>
<evidence type="ECO:0000256" key="10">
    <source>
        <dbReference type="ARBA" id="ARBA00073549"/>
    </source>
</evidence>
<dbReference type="InterPro" id="IPR007696">
    <property type="entry name" value="DNA_mismatch_repair_MutS_core"/>
</dbReference>
<reference evidence="14 15" key="1">
    <citation type="journal article" date="2024" name="Nat. Commun.">
        <title>Phylogenomics reveals the evolutionary origins of lichenization in chlorophyte algae.</title>
        <authorList>
            <person name="Puginier C."/>
            <person name="Libourel C."/>
            <person name="Otte J."/>
            <person name="Skaloud P."/>
            <person name="Haon M."/>
            <person name="Grisel S."/>
            <person name="Petersen M."/>
            <person name="Berrin J.G."/>
            <person name="Delaux P.M."/>
            <person name="Dal Grande F."/>
            <person name="Keller J."/>
        </authorList>
    </citation>
    <scope>NUCLEOTIDE SEQUENCE [LARGE SCALE GENOMIC DNA]</scope>
    <source>
        <strain evidence="14 15">SAG 245.80</strain>
    </source>
</reference>
<evidence type="ECO:0000313" key="15">
    <source>
        <dbReference type="Proteomes" id="UP001445335"/>
    </source>
</evidence>